<dbReference type="InterPro" id="IPR050155">
    <property type="entry name" value="HAD-like_hydrolase_sf"/>
</dbReference>
<organism evidence="1 2">
    <name type="scientific">Aspergillus wentii DTO 134E9</name>
    <dbReference type="NCBI Taxonomy" id="1073089"/>
    <lineage>
        <taxon>Eukaryota</taxon>
        <taxon>Fungi</taxon>
        <taxon>Dikarya</taxon>
        <taxon>Ascomycota</taxon>
        <taxon>Pezizomycotina</taxon>
        <taxon>Eurotiomycetes</taxon>
        <taxon>Eurotiomycetidae</taxon>
        <taxon>Eurotiales</taxon>
        <taxon>Aspergillaceae</taxon>
        <taxon>Aspergillus</taxon>
        <taxon>Aspergillus subgen. Cremei</taxon>
    </lineage>
</organism>
<protein>
    <recommendedName>
        <fullName evidence="3">Phosphoglycolate phosphatase</fullName>
    </recommendedName>
</protein>
<dbReference type="SFLD" id="SFLDG01129">
    <property type="entry name" value="C1.5:_HAD__Beta-PGM__Phosphata"/>
    <property type="match status" value="1"/>
</dbReference>
<dbReference type="RefSeq" id="XP_040685902.1">
    <property type="nucleotide sequence ID" value="XM_040838799.1"/>
</dbReference>
<dbReference type="PANTHER" id="PTHR43434">
    <property type="entry name" value="PHOSPHOGLYCOLATE PHOSPHATASE"/>
    <property type="match status" value="1"/>
</dbReference>
<dbReference type="Gene3D" id="3.40.50.1000">
    <property type="entry name" value="HAD superfamily/HAD-like"/>
    <property type="match status" value="1"/>
</dbReference>
<dbReference type="PANTHER" id="PTHR43434:SF1">
    <property type="entry name" value="PHOSPHOGLYCOLATE PHOSPHATASE"/>
    <property type="match status" value="1"/>
</dbReference>
<dbReference type="Pfam" id="PF13419">
    <property type="entry name" value="HAD_2"/>
    <property type="match status" value="1"/>
</dbReference>
<name>A0A1L9RBC6_ASPWE</name>
<dbReference type="STRING" id="1073089.A0A1L9RBC6"/>
<sequence>MTRLVIFDFDGTLFDTIQCVEHSVKLTFESLLPTHVPAPADIHSLISSGAGISDTLRALHPDTAVFNATEDQWVVRYRELYATHGQSLTKPYPGAERLLRYLKSENIPTAIVTNKGIAAVKTALEQNGLKEYVPEDLIVGDKTPGAKRKPDPASFANVLVPTLKARYGVEGLEDGEVLMVGDTVADIKFAASIGGKICWCRYGQGDHAECSALDPDFDVSSLGDLVEIIGREKGI</sequence>
<dbReference type="Gene3D" id="1.10.150.240">
    <property type="entry name" value="Putative phosphatase, domain 2"/>
    <property type="match status" value="1"/>
</dbReference>
<dbReference type="GO" id="GO:0006281">
    <property type="term" value="P:DNA repair"/>
    <property type="evidence" value="ECO:0007669"/>
    <property type="project" value="TreeGrafter"/>
</dbReference>
<keyword evidence="2" id="KW-1185">Reference proteome</keyword>
<reference evidence="2" key="1">
    <citation type="journal article" date="2017" name="Genome Biol.">
        <title>Comparative genomics reveals high biological diversity and specific adaptations in the industrially and medically important fungal genus Aspergillus.</title>
        <authorList>
            <person name="de Vries R.P."/>
            <person name="Riley R."/>
            <person name="Wiebenga A."/>
            <person name="Aguilar-Osorio G."/>
            <person name="Amillis S."/>
            <person name="Uchima C.A."/>
            <person name="Anderluh G."/>
            <person name="Asadollahi M."/>
            <person name="Askin M."/>
            <person name="Barry K."/>
            <person name="Battaglia E."/>
            <person name="Bayram O."/>
            <person name="Benocci T."/>
            <person name="Braus-Stromeyer S.A."/>
            <person name="Caldana C."/>
            <person name="Canovas D."/>
            <person name="Cerqueira G.C."/>
            <person name="Chen F."/>
            <person name="Chen W."/>
            <person name="Choi C."/>
            <person name="Clum A."/>
            <person name="Dos Santos R.A."/>
            <person name="Damasio A.R."/>
            <person name="Diallinas G."/>
            <person name="Emri T."/>
            <person name="Fekete E."/>
            <person name="Flipphi M."/>
            <person name="Freyberg S."/>
            <person name="Gallo A."/>
            <person name="Gournas C."/>
            <person name="Habgood R."/>
            <person name="Hainaut M."/>
            <person name="Harispe M.L."/>
            <person name="Henrissat B."/>
            <person name="Hilden K.S."/>
            <person name="Hope R."/>
            <person name="Hossain A."/>
            <person name="Karabika E."/>
            <person name="Karaffa L."/>
            <person name="Karanyi Z."/>
            <person name="Krasevec N."/>
            <person name="Kuo A."/>
            <person name="Kusch H."/>
            <person name="LaButti K."/>
            <person name="Lagendijk E.L."/>
            <person name="Lapidus A."/>
            <person name="Levasseur A."/>
            <person name="Lindquist E."/>
            <person name="Lipzen A."/>
            <person name="Logrieco A.F."/>
            <person name="MacCabe A."/>
            <person name="Maekelae M.R."/>
            <person name="Malavazi I."/>
            <person name="Melin P."/>
            <person name="Meyer V."/>
            <person name="Mielnichuk N."/>
            <person name="Miskei M."/>
            <person name="Molnar A.P."/>
            <person name="Mule G."/>
            <person name="Ngan C.Y."/>
            <person name="Orejas M."/>
            <person name="Orosz E."/>
            <person name="Ouedraogo J.P."/>
            <person name="Overkamp K.M."/>
            <person name="Park H.-S."/>
            <person name="Perrone G."/>
            <person name="Piumi F."/>
            <person name="Punt P.J."/>
            <person name="Ram A.F."/>
            <person name="Ramon A."/>
            <person name="Rauscher S."/>
            <person name="Record E."/>
            <person name="Riano-Pachon D.M."/>
            <person name="Robert V."/>
            <person name="Roehrig J."/>
            <person name="Ruller R."/>
            <person name="Salamov A."/>
            <person name="Salih N.S."/>
            <person name="Samson R.A."/>
            <person name="Sandor E."/>
            <person name="Sanguinetti M."/>
            <person name="Schuetze T."/>
            <person name="Sepcic K."/>
            <person name="Shelest E."/>
            <person name="Sherlock G."/>
            <person name="Sophianopoulou V."/>
            <person name="Squina F.M."/>
            <person name="Sun H."/>
            <person name="Susca A."/>
            <person name="Todd R.B."/>
            <person name="Tsang A."/>
            <person name="Unkles S.E."/>
            <person name="van de Wiele N."/>
            <person name="van Rossen-Uffink D."/>
            <person name="Oliveira J.V."/>
            <person name="Vesth T.C."/>
            <person name="Visser J."/>
            <person name="Yu J.-H."/>
            <person name="Zhou M."/>
            <person name="Andersen M.R."/>
            <person name="Archer D.B."/>
            <person name="Baker S.E."/>
            <person name="Benoit I."/>
            <person name="Brakhage A.A."/>
            <person name="Braus G.H."/>
            <person name="Fischer R."/>
            <person name="Frisvad J.C."/>
            <person name="Goldman G.H."/>
            <person name="Houbraken J."/>
            <person name="Oakley B."/>
            <person name="Pocsi I."/>
            <person name="Scazzocchio C."/>
            <person name="Seiboth B."/>
            <person name="vanKuyk P.A."/>
            <person name="Wortman J."/>
            <person name="Dyer P.S."/>
            <person name="Grigoriev I.V."/>
        </authorList>
    </citation>
    <scope>NUCLEOTIDE SEQUENCE [LARGE SCALE GENOMIC DNA]</scope>
    <source>
        <strain evidence="2">DTO 134E9</strain>
    </source>
</reference>
<dbReference type="GO" id="GO:0008967">
    <property type="term" value="F:phosphoglycolate phosphatase activity"/>
    <property type="evidence" value="ECO:0007669"/>
    <property type="project" value="TreeGrafter"/>
</dbReference>
<proteinExistence type="predicted"/>
<dbReference type="InterPro" id="IPR036412">
    <property type="entry name" value="HAD-like_sf"/>
</dbReference>
<dbReference type="InterPro" id="IPR023214">
    <property type="entry name" value="HAD_sf"/>
</dbReference>
<dbReference type="InterPro" id="IPR023198">
    <property type="entry name" value="PGP-like_dom2"/>
</dbReference>
<evidence type="ECO:0000313" key="1">
    <source>
        <dbReference type="EMBL" id="OJJ32225.1"/>
    </source>
</evidence>
<dbReference type="GeneID" id="63754647"/>
<evidence type="ECO:0008006" key="3">
    <source>
        <dbReference type="Google" id="ProtNLM"/>
    </source>
</evidence>
<dbReference type="OrthoDB" id="47007at2759"/>
<dbReference type="SUPFAM" id="SSF56784">
    <property type="entry name" value="HAD-like"/>
    <property type="match status" value="1"/>
</dbReference>
<dbReference type="SFLD" id="SFLDS00003">
    <property type="entry name" value="Haloacid_Dehalogenase"/>
    <property type="match status" value="1"/>
</dbReference>
<dbReference type="InterPro" id="IPR041492">
    <property type="entry name" value="HAD_2"/>
</dbReference>
<dbReference type="Proteomes" id="UP000184383">
    <property type="component" value="Unassembled WGS sequence"/>
</dbReference>
<dbReference type="AlphaFoldDB" id="A0A1L9RBC6"/>
<gene>
    <name evidence="1" type="ORF">ASPWEDRAFT_655650</name>
</gene>
<evidence type="ECO:0000313" key="2">
    <source>
        <dbReference type="Proteomes" id="UP000184383"/>
    </source>
</evidence>
<dbReference type="VEuPathDB" id="FungiDB:ASPWEDRAFT_655650"/>
<accession>A0A1L9RBC6</accession>
<dbReference type="EMBL" id="KV878215">
    <property type="protein sequence ID" value="OJJ32225.1"/>
    <property type="molecule type" value="Genomic_DNA"/>
</dbReference>